<gene>
    <name evidence="3" type="ORF">ET996_11955</name>
</gene>
<organism evidence="3 4">
    <name type="scientific">Propioniciclava tarda</name>
    <dbReference type="NCBI Taxonomy" id="433330"/>
    <lineage>
        <taxon>Bacteria</taxon>
        <taxon>Bacillati</taxon>
        <taxon>Actinomycetota</taxon>
        <taxon>Actinomycetes</taxon>
        <taxon>Propionibacteriales</taxon>
        <taxon>Propionibacteriaceae</taxon>
        <taxon>Propioniciclava</taxon>
    </lineage>
</organism>
<evidence type="ECO:0000256" key="2">
    <source>
        <dbReference type="SAM" id="Phobius"/>
    </source>
</evidence>
<sequence>MTHPTPGTPETPSGATRAPLAEGEAPESTPLERVKKAYDLVSDVVSPKTIGIVVAALAIIVAGLVGGWDTVEAVDKDVPTVEAGTPLATGPFEVTLLRAYSTDGIKPAIYPAQGKRYLVVVAAIKASGTEPQWANQLREVITLSAPGLDQKAIQPTVYRLSDGKIAGQAQPSMTTEVVCVWEQRSSAPIPPTAQLRVDQRSWRQSTLDGSFYWLDPDPIAVVHLPITQLDRP</sequence>
<dbReference type="OrthoDB" id="4822573at2"/>
<evidence type="ECO:0000313" key="3">
    <source>
        <dbReference type="EMBL" id="TBT93158.1"/>
    </source>
</evidence>
<name>A0A4V2JSY3_PROTD</name>
<dbReference type="RefSeq" id="WP_131172795.1">
    <property type="nucleotide sequence ID" value="NZ_FXTL01000017.1"/>
</dbReference>
<evidence type="ECO:0000256" key="1">
    <source>
        <dbReference type="SAM" id="MobiDB-lite"/>
    </source>
</evidence>
<dbReference type="EMBL" id="SDMR01000017">
    <property type="protein sequence ID" value="TBT93158.1"/>
    <property type="molecule type" value="Genomic_DNA"/>
</dbReference>
<protein>
    <submittedName>
        <fullName evidence="3">Uncharacterized protein</fullName>
    </submittedName>
</protein>
<dbReference type="AlphaFoldDB" id="A0A4V2JSY3"/>
<keyword evidence="2" id="KW-0472">Membrane</keyword>
<keyword evidence="2" id="KW-1133">Transmembrane helix</keyword>
<comment type="caution">
    <text evidence="3">The sequence shown here is derived from an EMBL/GenBank/DDBJ whole genome shotgun (WGS) entry which is preliminary data.</text>
</comment>
<keyword evidence="4" id="KW-1185">Reference proteome</keyword>
<reference evidence="3 4" key="1">
    <citation type="submission" date="2019-01" db="EMBL/GenBank/DDBJ databases">
        <title>Lactibacter flavus gen. nov., sp. nov., a novel bacterium of the family Propionibacteriaceae isolated from raw milk and dairy products.</title>
        <authorList>
            <person name="Huptas C."/>
            <person name="Wenning M."/>
            <person name="Breitenwieser F."/>
            <person name="Doll E."/>
            <person name="Von Neubeck M."/>
            <person name="Busse H.-J."/>
            <person name="Scherer S."/>
        </authorList>
    </citation>
    <scope>NUCLEOTIDE SEQUENCE [LARGE SCALE GENOMIC DNA]</scope>
    <source>
        <strain evidence="3 4">DSM 22130</strain>
    </source>
</reference>
<accession>A0A4V2JSY3</accession>
<evidence type="ECO:0000313" key="4">
    <source>
        <dbReference type="Proteomes" id="UP000291933"/>
    </source>
</evidence>
<dbReference type="Proteomes" id="UP000291933">
    <property type="component" value="Unassembled WGS sequence"/>
</dbReference>
<proteinExistence type="predicted"/>
<feature type="transmembrane region" description="Helical" evidence="2">
    <location>
        <begin position="49"/>
        <end position="68"/>
    </location>
</feature>
<keyword evidence="2" id="KW-0812">Transmembrane</keyword>
<feature type="region of interest" description="Disordered" evidence="1">
    <location>
        <begin position="1"/>
        <end position="29"/>
    </location>
</feature>